<evidence type="ECO:0000256" key="9">
    <source>
        <dbReference type="PIRNR" id="PIRNR004862"/>
    </source>
</evidence>
<dbReference type="EMBL" id="CADCUY010000234">
    <property type="protein sequence ID" value="CAA9405731.1"/>
    <property type="molecule type" value="Genomic_DNA"/>
</dbReference>
<dbReference type="AlphaFoldDB" id="A0A6J4P658"/>
<feature type="transmembrane region" description="Helical" evidence="10">
    <location>
        <begin position="432"/>
        <end position="453"/>
    </location>
</feature>
<reference evidence="13" key="1">
    <citation type="submission" date="2020-02" db="EMBL/GenBank/DDBJ databases">
        <authorList>
            <person name="Meier V. D."/>
        </authorList>
    </citation>
    <scope>NUCLEOTIDE SEQUENCE</scope>
    <source>
        <strain evidence="13">AVDCRST_MAG35</strain>
    </source>
</reference>
<dbReference type="PRINTS" id="PR01009">
    <property type="entry name" value="FLGMRINGFLIF"/>
</dbReference>
<evidence type="ECO:0000256" key="6">
    <source>
        <dbReference type="ARBA" id="ARBA00022989"/>
    </source>
</evidence>
<dbReference type="InterPro" id="IPR006182">
    <property type="entry name" value="FliF_N_dom"/>
</dbReference>
<keyword evidence="7 10" id="KW-0472">Membrane</keyword>
<dbReference type="NCBIfam" id="TIGR00206">
    <property type="entry name" value="fliF"/>
    <property type="match status" value="1"/>
</dbReference>
<evidence type="ECO:0000256" key="7">
    <source>
        <dbReference type="ARBA" id="ARBA00023136"/>
    </source>
</evidence>
<comment type="similarity">
    <text evidence="3 9">Belongs to the FliF family.</text>
</comment>
<comment type="subcellular location">
    <subcellularLocation>
        <location evidence="1 9">Bacterial flagellum basal body</location>
    </subcellularLocation>
    <subcellularLocation>
        <location evidence="2">Cell membrane</location>
        <topology evidence="2">Multi-pass membrane protein</topology>
    </subcellularLocation>
</comment>
<evidence type="ECO:0000256" key="3">
    <source>
        <dbReference type="ARBA" id="ARBA00007971"/>
    </source>
</evidence>
<evidence type="ECO:0000256" key="10">
    <source>
        <dbReference type="SAM" id="Phobius"/>
    </source>
</evidence>
<sequence length="535" mass="54466">MPQRLMTRARGAGSALSAFTPAQKLLAVLGVAVLVLGGAAFSRWATAPTYAPLFSDLAGEDAQAITEQLTADGVEYALEDGGTTIMVPKEAVSAQRIKAAAAGLPGDSSTGYSLLDAEGMTSSQFQQQITYQRALEGELASTIEGIAGVSTAVVHLAVPEESIFDDQAGTATASVLVDTAAGAALTDDQVQSVVHLVSSSVPDLAVDQVTVSDSEGTLLSAAGSGLSGGIGGRDGQTNEHEQRTEAAVQSMLDRVVGPGNAVATVTAELDFDQTQRVTEDFTSTPDVEPLSESTQVENYVGAQAGVGGALGDNGVLGMDGQEVAAAIEEQGGYTKESTTRNNAVNKTTETTTAAPGAVRRQSVAVVVDTTAAADAGVPQLTQLITAAAGIDAARGDTLAVSQLPFDTTAADAAAEELAAAAAADAAAQRQQLIAAGGIGLLVLVLLVVLALLWRRAAKKRSRQVVDLGEIDALYRRDDVITQDGAAVGAGPAGPQLVAAGPSPEALRRAEVGDLVDQQPTEVAAVLRGWLSERTR</sequence>
<keyword evidence="13" id="KW-0966">Cell projection</keyword>
<name>A0A6J4P658_9ACTN</name>
<dbReference type="PANTHER" id="PTHR30046:SF0">
    <property type="entry name" value="FLAGELLAR M-RING PROTEIN"/>
    <property type="match status" value="1"/>
</dbReference>
<protein>
    <recommendedName>
        <fullName evidence="9">Flagellar M-ring protein</fullName>
    </recommendedName>
</protein>
<feature type="domain" description="Flagellar M-ring N-terminal" evidence="11">
    <location>
        <begin position="46"/>
        <end position="220"/>
    </location>
</feature>
<dbReference type="Pfam" id="PF08345">
    <property type="entry name" value="YscJ_FliF_C"/>
    <property type="match status" value="1"/>
</dbReference>
<dbReference type="Gene3D" id="3.30.300.30">
    <property type="match status" value="1"/>
</dbReference>
<dbReference type="InterPro" id="IPR043427">
    <property type="entry name" value="YscJ/FliF"/>
</dbReference>
<accession>A0A6J4P658</accession>
<dbReference type="GO" id="GO:0005886">
    <property type="term" value="C:plasma membrane"/>
    <property type="evidence" value="ECO:0007669"/>
    <property type="project" value="UniProtKB-SubCell"/>
</dbReference>
<keyword evidence="6 10" id="KW-1133">Transmembrane helix</keyword>
<evidence type="ECO:0000313" key="13">
    <source>
        <dbReference type="EMBL" id="CAA9405731.1"/>
    </source>
</evidence>
<dbReference type="GO" id="GO:0009431">
    <property type="term" value="C:bacterial-type flagellum basal body, MS ring"/>
    <property type="evidence" value="ECO:0007669"/>
    <property type="project" value="InterPro"/>
</dbReference>
<evidence type="ECO:0000259" key="12">
    <source>
        <dbReference type="Pfam" id="PF08345"/>
    </source>
</evidence>
<organism evidence="13">
    <name type="scientific">uncultured Quadrisphaera sp</name>
    <dbReference type="NCBI Taxonomy" id="904978"/>
    <lineage>
        <taxon>Bacteria</taxon>
        <taxon>Bacillati</taxon>
        <taxon>Actinomycetota</taxon>
        <taxon>Actinomycetes</taxon>
        <taxon>Kineosporiales</taxon>
        <taxon>Kineosporiaceae</taxon>
        <taxon>Quadrisphaera</taxon>
        <taxon>environmental samples</taxon>
    </lineage>
</organism>
<proteinExistence type="inferred from homology"/>
<evidence type="ECO:0000256" key="5">
    <source>
        <dbReference type="ARBA" id="ARBA00022692"/>
    </source>
</evidence>
<dbReference type="GO" id="GO:0071973">
    <property type="term" value="P:bacterial-type flagellum-dependent cell motility"/>
    <property type="evidence" value="ECO:0007669"/>
    <property type="project" value="InterPro"/>
</dbReference>
<keyword evidence="13" id="KW-0969">Cilium</keyword>
<dbReference type="Pfam" id="PF01514">
    <property type="entry name" value="YscJ_FliF"/>
    <property type="match status" value="1"/>
</dbReference>
<dbReference type="PANTHER" id="PTHR30046">
    <property type="entry name" value="FLAGELLAR M-RING PROTEIN"/>
    <property type="match status" value="1"/>
</dbReference>
<keyword evidence="4" id="KW-1003">Cell membrane</keyword>
<dbReference type="InterPro" id="IPR013556">
    <property type="entry name" value="Flag_M-ring_C"/>
</dbReference>
<keyword evidence="13" id="KW-0282">Flagellum</keyword>
<dbReference type="InterPro" id="IPR045851">
    <property type="entry name" value="AMP-bd_C_sf"/>
</dbReference>
<feature type="domain" description="Flagellar M-ring C-terminal" evidence="12">
    <location>
        <begin position="252"/>
        <end position="405"/>
    </location>
</feature>
<gene>
    <name evidence="13" type="ORF">AVDCRST_MAG35-1143</name>
</gene>
<dbReference type="PIRSF" id="PIRSF004862">
    <property type="entry name" value="FliF"/>
    <property type="match status" value="1"/>
</dbReference>
<keyword evidence="8 9" id="KW-0975">Bacterial flagellum</keyword>
<dbReference type="InterPro" id="IPR000067">
    <property type="entry name" value="FlgMring_FliF"/>
</dbReference>
<evidence type="ECO:0000256" key="1">
    <source>
        <dbReference type="ARBA" id="ARBA00004117"/>
    </source>
</evidence>
<dbReference type="GO" id="GO:0003774">
    <property type="term" value="F:cytoskeletal motor activity"/>
    <property type="evidence" value="ECO:0007669"/>
    <property type="project" value="InterPro"/>
</dbReference>
<evidence type="ECO:0000256" key="8">
    <source>
        <dbReference type="ARBA" id="ARBA00023143"/>
    </source>
</evidence>
<evidence type="ECO:0000259" key="11">
    <source>
        <dbReference type="Pfam" id="PF01514"/>
    </source>
</evidence>
<comment type="function">
    <text evidence="9">The M ring may be actively involved in energy transduction.</text>
</comment>
<evidence type="ECO:0000256" key="2">
    <source>
        <dbReference type="ARBA" id="ARBA00004651"/>
    </source>
</evidence>
<evidence type="ECO:0000256" key="4">
    <source>
        <dbReference type="ARBA" id="ARBA00022475"/>
    </source>
</evidence>
<keyword evidence="5 10" id="KW-0812">Transmembrane</keyword>